<feature type="non-terminal residue" evidence="12">
    <location>
        <position position="1"/>
    </location>
</feature>
<dbReference type="PROSITE" id="PS51746">
    <property type="entry name" value="PPM_2"/>
    <property type="match status" value="1"/>
</dbReference>
<dbReference type="InterPro" id="IPR000222">
    <property type="entry name" value="PP2C_BS"/>
</dbReference>
<keyword evidence="5 10" id="KW-0378">Hydrolase</keyword>
<evidence type="ECO:0000256" key="3">
    <source>
        <dbReference type="ARBA" id="ARBA00013081"/>
    </source>
</evidence>
<dbReference type="FunFam" id="3.60.40.10:FF:000033">
    <property type="entry name" value="Protein phosphatase 1K, mitochondrial"/>
    <property type="match status" value="1"/>
</dbReference>
<keyword evidence="4" id="KW-0479">Metal-binding</keyword>
<dbReference type="InterPro" id="IPR036457">
    <property type="entry name" value="PPM-type-like_dom_sf"/>
</dbReference>
<sequence>NVSIDSVGFNSLQGKKSVNEDRFKLLELDPDFYYFAVFDGHGGVSSAEFAHDKLHEIVRRLHRDGENDLEEILVQAFEECDTELKRHLEHLVSEKELSSGTTATVVLLRDGTDLAIASTGDSRAVLCRNGETSCITRDHHPSLEEEQQRILSCNGRIESTSSDLLRVNGRLAMTRSLGDFDLKPYGVIATPDTKLLKVDHNADAFIVLITDGISDVISSYELGFLVRMCTDPEQAAHSLTCCAMQYGSDDNVTAVVVPLRAWRKY</sequence>
<evidence type="ECO:0000256" key="9">
    <source>
        <dbReference type="ARBA" id="ARBA00023211"/>
    </source>
</evidence>
<dbReference type="EMBL" id="DS469528">
    <property type="protein sequence ID" value="EDO46288.1"/>
    <property type="molecule type" value="Genomic_DNA"/>
</dbReference>
<evidence type="ECO:0000256" key="10">
    <source>
        <dbReference type="RuleBase" id="RU003465"/>
    </source>
</evidence>
<evidence type="ECO:0000256" key="6">
    <source>
        <dbReference type="ARBA" id="ARBA00022912"/>
    </source>
</evidence>
<dbReference type="HOGENOM" id="CLU_013173_1_3_1"/>
<dbReference type="SMART" id="SM00332">
    <property type="entry name" value="PP2Cc"/>
    <property type="match status" value="1"/>
</dbReference>
<dbReference type="SUPFAM" id="SSF81606">
    <property type="entry name" value="PP2C-like"/>
    <property type="match status" value="1"/>
</dbReference>
<comment type="similarity">
    <text evidence="10">Belongs to the PP2C family.</text>
</comment>
<evidence type="ECO:0000259" key="11">
    <source>
        <dbReference type="PROSITE" id="PS51746"/>
    </source>
</evidence>
<dbReference type="Pfam" id="PF00481">
    <property type="entry name" value="PP2C"/>
    <property type="match status" value="1"/>
</dbReference>
<dbReference type="Gene3D" id="3.60.40.10">
    <property type="entry name" value="PPM-type phosphatase domain"/>
    <property type="match status" value="1"/>
</dbReference>
<feature type="domain" description="PPM-type phosphatase" evidence="11">
    <location>
        <begin position="6"/>
        <end position="259"/>
    </location>
</feature>
<dbReference type="GO" id="GO:0005739">
    <property type="term" value="C:mitochondrion"/>
    <property type="evidence" value="ECO:0000318"/>
    <property type="project" value="GO_Central"/>
</dbReference>
<dbReference type="GO" id="GO:1902531">
    <property type="term" value="P:regulation of intracellular signal transduction"/>
    <property type="evidence" value="ECO:0000318"/>
    <property type="project" value="GO_Central"/>
</dbReference>
<dbReference type="InParanoid" id="A7RQH7"/>
<dbReference type="GO" id="GO:0004722">
    <property type="term" value="F:protein serine/threonine phosphatase activity"/>
    <property type="evidence" value="ECO:0000318"/>
    <property type="project" value="GO_Central"/>
</dbReference>
<evidence type="ECO:0000313" key="13">
    <source>
        <dbReference type="Proteomes" id="UP000001593"/>
    </source>
</evidence>
<gene>
    <name evidence="12" type="ORF">NEMVEDRAFT_v1g34209</name>
</gene>
<evidence type="ECO:0000256" key="2">
    <source>
        <dbReference type="ARBA" id="ARBA00004305"/>
    </source>
</evidence>
<keyword evidence="6 10" id="KW-0904">Protein phosphatase</keyword>
<name>A7RQH7_NEMVE</name>
<dbReference type="Proteomes" id="UP000001593">
    <property type="component" value="Unassembled WGS sequence"/>
</dbReference>
<comment type="cofactor">
    <cofactor evidence="1">
        <name>Mn(2+)</name>
        <dbReference type="ChEBI" id="CHEBI:29035"/>
    </cofactor>
</comment>
<keyword evidence="9" id="KW-0464">Manganese</keyword>
<evidence type="ECO:0000256" key="5">
    <source>
        <dbReference type="ARBA" id="ARBA00022801"/>
    </source>
</evidence>
<dbReference type="SMART" id="SM00331">
    <property type="entry name" value="PP2C_SIG"/>
    <property type="match status" value="1"/>
</dbReference>
<dbReference type="InterPro" id="IPR015655">
    <property type="entry name" value="PP2C"/>
</dbReference>
<dbReference type="FunCoup" id="A7RQH7">
    <property type="interactions" value="15"/>
</dbReference>
<dbReference type="OMA" id="AAEFCHK"/>
<evidence type="ECO:0000256" key="1">
    <source>
        <dbReference type="ARBA" id="ARBA00001936"/>
    </source>
</evidence>
<keyword evidence="7" id="KW-0809">Transit peptide</keyword>
<evidence type="ECO:0000256" key="8">
    <source>
        <dbReference type="ARBA" id="ARBA00023128"/>
    </source>
</evidence>
<proteinExistence type="inferred from homology"/>
<dbReference type="STRING" id="45351.A7RQH7"/>
<dbReference type="AlphaFoldDB" id="A7RQH7"/>
<dbReference type="InterPro" id="IPR001932">
    <property type="entry name" value="PPM-type_phosphatase-like_dom"/>
</dbReference>
<dbReference type="eggNOG" id="KOG0698">
    <property type="taxonomic scope" value="Eukaryota"/>
</dbReference>
<evidence type="ECO:0000313" key="12">
    <source>
        <dbReference type="EMBL" id="EDO46288.1"/>
    </source>
</evidence>
<reference evidence="12 13" key="1">
    <citation type="journal article" date="2007" name="Science">
        <title>Sea anemone genome reveals ancestral eumetazoan gene repertoire and genomic organization.</title>
        <authorList>
            <person name="Putnam N.H."/>
            <person name="Srivastava M."/>
            <person name="Hellsten U."/>
            <person name="Dirks B."/>
            <person name="Chapman J."/>
            <person name="Salamov A."/>
            <person name="Terry A."/>
            <person name="Shapiro H."/>
            <person name="Lindquist E."/>
            <person name="Kapitonov V.V."/>
            <person name="Jurka J."/>
            <person name="Genikhovich G."/>
            <person name="Grigoriev I.V."/>
            <person name="Lucas S.M."/>
            <person name="Steele R.E."/>
            <person name="Finnerty J.R."/>
            <person name="Technau U."/>
            <person name="Martindale M.Q."/>
            <person name="Rokhsar D.S."/>
        </authorList>
    </citation>
    <scope>NUCLEOTIDE SEQUENCE [LARGE SCALE GENOMIC DNA]</scope>
    <source>
        <strain evidence="13">CH2 X CH6</strain>
    </source>
</reference>
<dbReference type="EC" id="3.1.3.16" evidence="3"/>
<dbReference type="PhylomeDB" id="A7RQH7"/>
<comment type="subcellular location">
    <subcellularLocation>
        <location evidence="2">Mitochondrion matrix</location>
    </subcellularLocation>
</comment>
<dbReference type="CDD" id="cd00143">
    <property type="entry name" value="PP2Cc"/>
    <property type="match status" value="1"/>
</dbReference>
<dbReference type="GO" id="GO:0046872">
    <property type="term" value="F:metal ion binding"/>
    <property type="evidence" value="ECO:0007669"/>
    <property type="project" value="UniProtKB-KW"/>
</dbReference>
<dbReference type="GO" id="GO:0005759">
    <property type="term" value="C:mitochondrial matrix"/>
    <property type="evidence" value="ECO:0007669"/>
    <property type="project" value="UniProtKB-SubCell"/>
</dbReference>
<dbReference type="PROSITE" id="PS01032">
    <property type="entry name" value="PPM_1"/>
    <property type="match status" value="1"/>
</dbReference>
<evidence type="ECO:0000256" key="7">
    <source>
        <dbReference type="ARBA" id="ARBA00022946"/>
    </source>
</evidence>
<evidence type="ECO:0000256" key="4">
    <source>
        <dbReference type="ARBA" id="ARBA00022723"/>
    </source>
</evidence>
<organism evidence="12 13">
    <name type="scientific">Nematostella vectensis</name>
    <name type="common">Starlet sea anemone</name>
    <dbReference type="NCBI Taxonomy" id="45351"/>
    <lineage>
        <taxon>Eukaryota</taxon>
        <taxon>Metazoa</taxon>
        <taxon>Cnidaria</taxon>
        <taxon>Anthozoa</taxon>
        <taxon>Hexacorallia</taxon>
        <taxon>Actiniaria</taxon>
        <taxon>Edwardsiidae</taxon>
        <taxon>Nematostella</taxon>
    </lineage>
</organism>
<dbReference type="PANTHER" id="PTHR47992">
    <property type="entry name" value="PROTEIN PHOSPHATASE"/>
    <property type="match status" value="1"/>
</dbReference>
<keyword evidence="8" id="KW-0496">Mitochondrion</keyword>
<accession>A7RQH7</accession>
<protein>
    <recommendedName>
        <fullName evidence="3">protein-serine/threonine phosphatase</fullName>
        <ecNumber evidence="3">3.1.3.16</ecNumber>
    </recommendedName>
</protein>
<feature type="non-terminal residue" evidence="12">
    <location>
        <position position="265"/>
    </location>
</feature>
<keyword evidence="13" id="KW-1185">Reference proteome</keyword>